<reference evidence="1" key="1">
    <citation type="submission" date="2020-08" db="EMBL/GenBank/DDBJ databases">
        <title>Genome sequencing and assembly of the red palm weevil Rhynchophorus ferrugineus.</title>
        <authorList>
            <person name="Dias G.B."/>
            <person name="Bergman C.M."/>
            <person name="Manee M."/>
        </authorList>
    </citation>
    <scope>NUCLEOTIDE SEQUENCE</scope>
    <source>
        <strain evidence="1">AA-2017</strain>
        <tissue evidence="1">Whole larva</tissue>
    </source>
</reference>
<accession>A0A834IFN8</accession>
<evidence type="ECO:0000313" key="2">
    <source>
        <dbReference type="Proteomes" id="UP000625711"/>
    </source>
</evidence>
<dbReference type="Proteomes" id="UP000625711">
    <property type="component" value="Unassembled WGS sequence"/>
</dbReference>
<dbReference type="AlphaFoldDB" id="A0A834IFN8"/>
<dbReference type="EMBL" id="JAACXV010000296">
    <property type="protein sequence ID" value="KAF7280427.1"/>
    <property type="molecule type" value="Genomic_DNA"/>
</dbReference>
<keyword evidence="2" id="KW-1185">Reference proteome</keyword>
<evidence type="ECO:0000313" key="1">
    <source>
        <dbReference type="EMBL" id="KAF7280427.1"/>
    </source>
</evidence>
<protein>
    <submittedName>
        <fullName evidence="1">Uncharacterized protein</fullName>
    </submittedName>
</protein>
<gene>
    <name evidence="1" type="ORF">GWI33_005865</name>
</gene>
<sequence length="69" mass="7850">MKNRVNFLWKTWLELGEAVGDGESGYMSPFMQNGLLVIENKSGNGKRVGERRRRILPVILAESPGRYVK</sequence>
<organism evidence="1 2">
    <name type="scientific">Rhynchophorus ferrugineus</name>
    <name type="common">Red palm weevil</name>
    <name type="synonym">Curculio ferrugineus</name>
    <dbReference type="NCBI Taxonomy" id="354439"/>
    <lineage>
        <taxon>Eukaryota</taxon>
        <taxon>Metazoa</taxon>
        <taxon>Ecdysozoa</taxon>
        <taxon>Arthropoda</taxon>
        <taxon>Hexapoda</taxon>
        <taxon>Insecta</taxon>
        <taxon>Pterygota</taxon>
        <taxon>Neoptera</taxon>
        <taxon>Endopterygota</taxon>
        <taxon>Coleoptera</taxon>
        <taxon>Polyphaga</taxon>
        <taxon>Cucujiformia</taxon>
        <taxon>Curculionidae</taxon>
        <taxon>Dryophthorinae</taxon>
        <taxon>Rhynchophorus</taxon>
    </lineage>
</organism>
<proteinExistence type="predicted"/>
<comment type="caution">
    <text evidence="1">The sequence shown here is derived from an EMBL/GenBank/DDBJ whole genome shotgun (WGS) entry which is preliminary data.</text>
</comment>
<name>A0A834IFN8_RHYFE</name>